<dbReference type="InterPro" id="IPR036390">
    <property type="entry name" value="WH_DNA-bd_sf"/>
</dbReference>
<dbReference type="InterPro" id="IPR000835">
    <property type="entry name" value="HTH_MarR-typ"/>
</dbReference>
<dbReference type="Proteomes" id="UP000272400">
    <property type="component" value="Unassembled WGS sequence"/>
</dbReference>
<reference evidence="2 3" key="1">
    <citation type="submission" date="2018-11" db="EMBL/GenBank/DDBJ databases">
        <title>Sequencing the genomes of 1000 actinobacteria strains.</title>
        <authorList>
            <person name="Klenk H.-P."/>
        </authorList>
    </citation>
    <scope>NUCLEOTIDE SEQUENCE [LARGE SCALE GENOMIC DNA]</scope>
    <source>
        <strain evidence="2 3">DSM 44254</strain>
    </source>
</reference>
<dbReference type="InterPro" id="IPR011991">
    <property type="entry name" value="ArsR-like_HTH"/>
</dbReference>
<dbReference type="GO" id="GO:0003677">
    <property type="term" value="F:DNA binding"/>
    <property type="evidence" value="ECO:0007669"/>
    <property type="project" value="UniProtKB-KW"/>
</dbReference>
<accession>A0A3N1D5G3</accession>
<feature type="domain" description="HTH marR-type" evidence="1">
    <location>
        <begin position="1"/>
        <end position="136"/>
    </location>
</feature>
<comment type="caution">
    <text evidence="2">The sequence shown here is derived from an EMBL/GenBank/DDBJ whole genome shotgun (WGS) entry which is preliminary data.</text>
</comment>
<gene>
    <name evidence="2" type="ORF">EDD29_6370</name>
</gene>
<keyword evidence="3" id="KW-1185">Reference proteome</keyword>
<dbReference type="CDD" id="cd00090">
    <property type="entry name" value="HTH_ARSR"/>
    <property type="match status" value="1"/>
</dbReference>
<evidence type="ECO:0000259" key="1">
    <source>
        <dbReference type="PROSITE" id="PS50995"/>
    </source>
</evidence>
<dbReference type="PROSITE" id="PS50995">
    <property type="entry name" value="HTH_MARR_2"/>
    <property type="match status" value="1"/>
</dbReference>
<dbReference type="PRINTS" id="PR00598">
    <property type="entry name" value="HTHMARR"/>
</dbReference>
<dbReference type="EMBL" id="RJKE01000001">
    <property type="protein sequence ID" value="ROO88696.1"/>
    <property type="molecule type" value="Genomic_DNA"/>
</dbReference>
<dbReference type="PANTHER" id="PTHR39515:SF2">
    <property type="entry name" value="HTH-TYPE TRANSCRIPTIONAL REGULATOR RV0880"/>
    <property type="match status" value="1"/>
</dbReference>
<proteinExistence type="predicted"/>
<dbReference type="PANTHER" id="PTHR39515">
    <property type="entry name" value="CONSERVED PROTEIN"/>
    <property type="match status" value="1"/>
</dbReference>
<dbReference type="Gene3D" id="1.10.10.10">
    <property type="entry name" value="Winged helix-like DNA-binding domain superfamily/Winged helix DNA-binding domain"/>
    <property type="match status" value="1"/>
</dbReference>
<organism evidence="2 3">
    <name type="scientific">Actinocorallia herbida</name>
    <dbReference type="NCBI Taxonomy" id="58109"/>
    <lineage>
        <taxon>Bacteria</taxon>
        <taxon>Bacillati</taxon>
        <taxon>Actinomycetota</taxon>
        <taxon>Actinomycetes</taxon>
        <taxon>Streptosporangiales</taxon>
        <taxon>Thermomonosporaceae</taxon>
        <taxon>Actinocorallia</taxon>
    </lineage>
</organism>
<sequence length="149" mass="16837">MGPAEKVEYEMMLLWRHNQVLGPQGRHSDRMDRSAYVLLSRILLNGPMTIRQLSEAFGLDQSTLNRQTSALLRAGLVERIADPDAGIARQFKITDEGAQQLEDERTRTVTSVAKIVADWSAAEVEAFAAFLRRFNTDIEQLSGRPWPRP</sequence>
<protein>
    <submittedName>
        <fullName evidence="2">DNA-binding MarR family transcriptional regulator</fullName>
    </submittedName>
</protein>
<dbReference type="OrthoDB" id="3239785at2"/>
<dbReference type="GO" id="GO:0003700">
    <property type="term" value="F:DNA-binding transcription factor activity"/>
    <property type="evidence" value="ECO:0007669"/>
    <property type="project" value="InterPro"/>
</dbReference>
<evidence type="ECO:0000313" key="2">
    <source>
        <dbReference type="EMBL" id="ROO88696.1"/>
    </source>
</evidence>
<dbReference type="AlphaFoldDB" id="A0A3N1D5G3"/>
<dbReference type="SUPFAM" id="SSF46785">
    <property type="entry name" value="Winged helix' DNA-binding domain"/>
    <property type="match status" value="1"/>
</dbReference>
<dbReference type="SMART" id="SM00347">
    <property type="entry name" value="HTH_MARR"/>
    <property type="match status" value="1"/>
</dbReference>
<dbReference type="InterPro" id="IPR052526">
    <property type="entry name" value="HTH-type_Bedaq_tolerance"/>
</dbReference>
<dbReference type="Pfam" id="PF01047">
    <property type="entry name" value="MarR"/>
    <property type="match status" value="1"/>
</dbReference>
<keyword evidence="2" id="KW-0238">DNA-binding</keyword>
<evidence type="ECO:0000313" key="3">
    <source>
        <dbReference type="Proteomes" id="UP000272400"/>
    </source>
</evidence>
<dbReference type="RefSeq" id="WP_123667904.1">
    <property type="nucleotide sequence ID" value="NZ_RJKE01000001.1"/>
</dbReference>
<dbReference type="InterPro" id="IPR036388">
    <property type="entry name" value="WH-like_DNA-bd_sf"/>
</dbReference>
<name>A0A3N1D5G3_9ACTN</name>